<dbReference type="Proteomes" id="UP001251528">
    <property type="component" value="Unassembled WGS sequence"/>
</dbReference>
<evidence type="ECO:0000256" key="2">
    <source>
        <dbReference type="ARBA" id="ARBA00009045"/>
    </source>
</evidence>
<comment type="subcellular location">
    <subcellularLocation>
        <location evidence="1">Membrane</location>
        <topology evidence="1">Multi-pass membrane protein</topology>
    </subcellularLocation>
</comment>
<evidence type="ECO:0000259" key="9">
    <source>
        <dbReference type="Pfam" id="PF01694"/>
    </source>
</evidence>
<dbReference type="InterPro" id="IPR050925">
    <property type="entry name" value="Rhomboid_protease_S54"/>
</dbReference>
<dbReference type="EMBL" id="JASWJB010000016">
    <property type="protein sequence ID" value="KAK2612416.1"/>
    <property type="molecule type" value="Genomic_DNA"/>
</dbReference>
<keyword evidence="6 8" id="KW-0472">Membrane</keyword>
<protein>
    <recommendedName>
        <fullName evidence="9">Peptidase S54 rhomboid domain-containing protein</fullName>
    </recommendedName>
</protein>
<keyword evidence="3 8" id="KW-0812">Transmembrane</keyword>
<evidence type="ECO:0000256" key="3">
    <source>
        <dbReference type="ARBA" id="ARBA00022692"/>
    </source>
</evidence>
<evidence type="ECO:0000256" key="7">
    <source>
        <dbReference type="SAM" id="MobiDB-lite"/>
    </source>
</evidence>
<dbReference type="PANTHER" id="PTHR43731:SF14">
    <property type="entry name" value="PRESENILIN-ASSOCIATED RHOMBOID-LIKE PROTEIN, MITOCHONDRIAL"/>
    <property type="match status" value="1"/>
</dbReference>
<feature type="region of interest" description="Disordered" evidence="7">
    <location>
        <begin position="243"/>
        <end position="268"/>
    </location>
</feature>
<comment type="caution">
    <text evidence="10">The sequence shown here is derived from an EMBL/GenBank/DDBJ whole genome shotgun (WGS) entry which is preliminary data.</text>
</comment>
<evidence type="ECO:0000256" key="8">
    <source>
        <dbReference type="SAM" id="Phobius"/>
    </source>
</evidence>
<dbReference type="GO" id="GO:0004252">
    <property type="term" value="F:serine-type endopeptidase activity"/>
    <property type="evidence" value="ECO:0007669"/>
    <property type="project" value="InterPro"/>
</dbReference>
<evidence type="ECO:0000256" key="4">
    <source>
        <dbReference type="ARBA" id="ARBA00022801"/>
    </source>
</evidence>
<feature type="transmembrane region" description="Helical" evidence="8">
    <location>
        <begin position="419"/>
        <end position="437"/>
    </location>
</feature>
<keyword evidence="5 8" id="KW-1133">Transmembrane helix</keyword>
<dbReference type="GO" id="GO:0016020">
    <property type="term" value="C:membrane"/>
    <property type="evidence" value="ECO:0007669"/>
    <property type="project" value="UniProtKB-SubCell"/>
</dbReference>
<evidence type="ECO:0000256" key="6">
    <source>
        <dbReference type="ARBA" id="ARBA00023136"/>
    </source>
</evidence>
<reference evidence="10" key="1">
    <citation type="submission" date="2023-06" db="EMBL/GenBank/DDBJ databases">
        <title>Conoideocrella luteorostrata (Hypocreales: Clavicipitaceae), a potential biocontrol fungus for elongate hemlock scale in United States Christmas tree production areas.</title>
        <authorList>
            <person name="Barrett H."/>
            <person name="Lovett B."/>
            <person name="Macias A.M."/>
            <person name="Stajich J.E."/>
            <person name="Kasson M.T."/>
        </authorList>
    </citation>
    <scope>NUCLEOTIDE SEQUENCE</scope>
    <source>
        <strain evidence="10">ARSEF 14590</strain>
    </source>
</reference>
<dbReference type="GO" id="GO:0006465">
    <property type="term" value="P:signal peptide processing"/>
    <property type="evidence" value="ECO:0007669"/>
    <property type="project" value="TreeGrafter"/>
</dbReference>
<dbReference type="Pfam" id="PF01694">
    <property type="entry name" value="Rhomboid"/>
    <property type="match status" value="1"/>
</dbReference>
<dbReference type="SUPFAM" id="SSF144091">
    <property type="entry name" value="Rhomboid-like"/>
    <property type="match status" value="1"/>
</dbReference>
<feature type="transmembrane region" description="Helical" evidence="8">
    <location>
        <begin position="335"/>
        <end position="357"/>
    </location>
</feature>
<sequence length="576" mass="63426">MRPLGMNALSVGPAPCALLRVAGRSGSAAARTTFKLDSFLGIRYLSSSSAYTRSITFSYPKPWPKPRIRAMRSPFSQFYGSRTIFSSSKIIRNYEDLPQDYRDQAGLPFSSQDLSDEDVTKVFGSGFTAAAGNRLLRILHGRRVAGTLEDPAFAIHTAQYPEPLMTRGLAYLRQTVSVNEVLNAGLRAEDELNQMDRELQERAAAQEEAESKEEIAEADPVYGRSSFDQIRARNIARQKARDKAAEEERLAKEAEEGKGVSGPLAKREDGTRAVTNPKVAEYYEKAQSELEAPPEMRAWERLLPSATVVALVLGFLGAVAMVYEEPMPRYRLFQDISTAHATVGTLIALNALVFLGWRVPPLWSFFNKYMIFVVATVKPVTLFTAMFSHTKFSHMLVNMIPLWFIGTALHQELGRADFLSLYLGCGALGFLGSLVTYTLRGWLTVTSLGASGATLGLCSAYFWEHRNDGFKIFGLPKDGVHGIVFLAMMTALQMAAFGRTVKLKVDIASHLSGMVAGILGIEVINRTTAAAAARTSNWRTGLDEEKEVIEIWGERGGAPQAVGEGRGDGERKRVER</sequence>
<evidence type="ECO:0000313" key="10">
    <source>
        <dbReference type="EMBL" id="KAK2612416.1"/>
    </source>
</evidence>
<comment type="similarity">
    <text evidence="2">Belongs to the peptidase S54 family.</text>
</comment>
<dbReference type="InterPro" id="IPR022764">
    <property type="entry name" value="Peptidase_S54_rhomboid_dom"/>
</dbReference>
<name>A0AAJ0CX00_9HYPO</name>
<dbReference type="Gene3D" id="1.20.1540.10">
    <property type="entry name" value="Rhomboid-like"/>
    <property type="match status" value="1"/>
</dbReference>
<gene>
    <name evidence="10" type="ORF">QQS21_001520</name>
</gene>
<evidence type="ECO:0000256" key="5">
    <source>
        <dbReference type="ARBA" id="ARBA00022989"/>
    </source>
</evidence>
<dbReference type="PANTHER" id="PTHR43731">
    <property type="entry name" value="RHOMBOID PROTEASE"/>
    <property type="match status" value="1"/>
</dbReference>
<feature type="region of interest" description="Disordered" evidence="7">
    <location>
        <begin position="554"/>
        <end position="576"/>
    </location>
</feature>
<keyword evidence="11" id="KW-1185">Reference proteome</keyword>
<keyword evidence="4" id="KW-0378">Hydrolase</keyword>
<feature type="transmembrane region" description="Helical" evidence="8">
    <location>
        <begin position="302"/>
        <end position="323"/>
    </location>
</feature>
<organism evidence="10 11">
    <name type="scientific">Conoideocrella luteorostrata</name>
    <dbReference type="NCBI Taxonomy" id="1105319"/>
    <lineage>
        <taxon>Eukaryota</taxon>
        <taxon>Fungi</taxon>
        <taxon>Dikarya</taxon>
        <taxon>Ascomycota</taxon>
        <taxon>Pezizomycotina</taxon>
        <taxon>Sordariomycetes</taxon>
        <taxon>Hypocreomycetidae</taxon>
        <taxon>Hypocreales</taxon>
        <taxon>Clavicipitaceae</taxon>
        <taxon>Conoideocrella</taxon>
    </lineage>
</organism>
<feature type="transmembrane region" description="Helical" evidence="8">
    <location>
        <begin position="442"/>
        <end position="463"/>
    </location>
</feature>
<feature type="transmembrane region" description="Helical" evidence="8">
    <location>
        <begin position="483"/>
        <end position="501"/>
    </location>
</feature>
<dbReference type="InterPro" id="IPR035952">
    <property type="entry name" value="Rhomboid-like_sf"/>
</dbReference>
<proteinExistence type="inferred from homology"/>
<feature type="compositionally biased region" description="Basic and acidic residues" evidence="7">
    <location>
        <begin position="565"/>
        <end position="576"/>
    </location>
</feature>
<feature type="transmembrane region" description="Helical" evidence="8">
    <location>
        <begin position="369"/>
        <end position="388"/>
    </location>
</feature>
<feature type="domain" description="Peptidase S54 rhomboid" evidence="9">
    <location>
        <begin position="380"/>
        <end position="519"/>
    </location>
</feature>
<accession>A0AAJ0CX00</accession>
<evidence type="ECO:0000313" key="11">
    <source>
        <dbReference type="Proteomes" id="UP001251528"/>
    </source>
</evidence>
<evidence type="ECO:0000256" key="1">
    <source>
        <dbReference type="ARBA" id="ARBA00004141"/>
    </source>
</evidence>
<feature type="compositionally biased region" description="Basic and acidic residues" evidence="7">
    <location>
        <begin position="243"/>
        <end position="258"/>
    </location>
</feature>
<dbReference type="AlphaFoldDB" id="A0AAJ0CX00"/>